<dbReference type="EMBL" id="KE504183">
    <property type="protein sequence ID" value="EPS96824.1"/>
    <property type="molecule type" value="Genomic_DNA"/>
</dbReference>
<dbReference type="Pfam" id="PF03901">
    <property type="entry name" value="Glyco_transf_22"/>
    <property type="match status" value="1"/>
</dbReference>
<dbReference type="HOGENOM" id="CLU_059409_0_0_1"/>
<evidence type="ECO:0000313" key="13">
    <source>
        <dbReference type="Proteomes" id="UP000015241"/>
    </source>
</evidence>
<evidence type="ECO:0000256" key="10">
    <source>
        <dbReference type="ARBA" id="ARBA00038466"/>
    </source>
</evidence>
<sequence>MHGLVLTPLNFLRYNLSSSNLAEHGVHPRWLHLVVNLPLVVGPGLVYYGIRATRELWKQPPTPALGEKGKAKGGPIKRSDVFTMPIYVIMCAVGILSIFRHQEPRFLVPLLVPFIALVSHGKQIQRLGKLFWVFWVVYNLVLAVVYGILHQGGVVPSLIDLHDRLAALEHEALPEFNGALASVTYWKTYMPPWHLLAVPAADVKSGKYVLTDLKGAQGETVLDQIIETPAQRSFLVTPLHALNDVPEALRGCLELQEQIFPHLDLDHIDEAKALGWKDGMTLGVFIADRACLRPGLAPVENASDVGLD</sequence>
<dbReference type="GO" id="GO:0006506">
    <property type="term" value="P:GPI anchor biosynthetic process"/>
    <property type="evidence" value="ECO:0007669"/>
    <property type="project" value="UniProtKB-KW"/>
</dbReference>
<protein>
    <recommendedName>
        <fullName evidence="11">Mannosyltransferase</fullName>
        <ecNumber evidence="11">2.4.1.-</ecNumber>
    </recommendedName>
</protein>
<dbReference type="InParanoid" id="S8FEI1"/>
<comment type="pathway">
    <text evidence="2">Glycolipid biosynthesis; glycosylphosphatidylinositol-anchor biosynthesis.</text>
</comment>
<dbReference type="eggNOG" id="KOG4123">
    <property type="taxonomic scope" value="Eukaryota"/>
</dbReference>
<dbReference type="PANTHER" id="PTHR22760">
    <property type="entry name" value="GLYCOSYLTRANSFERASE"/>
    <property type="match status" value="1"/>
</dbReference>
<dbReference type="OrthoDB" id="10066429at2759"/>
<keyword evidence="8 11" id="KW-1133">Transmembrane helix</keyword>
<evidence type="ECO:0000256" key="5">
    <source>
        <dbReference type="ARBA" id="ARBA00022679"/>
    </source>
</evidence>
<comment type="caution">
    <text evidence="11">Lacks conserved residue(s) required for the propagation of feature annotation.</text>
</comment>
<dbReference type="Proteomes" id="UP000015241">
    <property type="component" value="Unassembled WGS sequence"/>
</dbReference>
<keyword evidence="5" id="KW-0808">Transferase</keyword>
<organism evidence="12 13">
    <name type="scientific">Fomitopsis schrenkii</name>
    <name type="common">Brown rot fungus</name>
    <dbReference type="NCBI Taxonomy" id="2126942"/>
    <lineage>
        <taxon>Eukaryota</taxon>
        <taxon>Fungi</taxon>
        <taxon>Dikarya</taxon>
        <taxon>Basidiomycota</taxon>
        <taxon>Agaricomycotina</taxon>
        <taxon>Agaricomycetes</taxon>
        <taxon>Polyporales</taxon>
        <taxon>Fomitopsis</taxon>
    </lineage>
</organism>
<name>S8FEI1_FOMSC</name>
<evidence type="ECO:0000256" key="8">
    <source>
        <dbReference type="ARBA" id="ARBA00022989"/>
    </source>
</evidence>
<dbReference type="InterPro" id="IPR005599">
    <property type="entry name" value="GPI_mannosylTrfase"/>
</dbReference>
<evidence type="ECO:0000256" key="11">
    <source>
        <dbReference type="RuleBase" id="RU363075"/>
    </source>
</evidence>
<evidence type="ECO:0000256" key="1">
    <source>
        <dbReference type="ARBA" id="ARBA00004477"/>
    </source>
</evidence>
<proteinExistence type="inferred from homology"/>
<dbReference type="GO" id="GO:0000026">
    <property type="term" value="F:alpha-1,2-mannosyltransferase activity"/>
    <property type="evidence" value="ECO:0007669"/>
    <property type="project" value="TreeGrafter"/>
</dbReference>
<evidence type="ECO:0000256" key="7">
    <source>
        <dbReference type="ARBA" id="ARBA00022824"/>
    </source>
</evidence>
<feature type="transmembrane region" description="Helical" evidence="11">
    <location>
        <begin position="30"/>
        <end position="50"/>
    </location>
</feature>
<keyword evidence="4 11" id="KW-0328">Glycosyltransferase</keyword>
<evidence type="ECO:0000313" key="12">
    <source>
        <dbReference type="EMBL" id="EPS96824.1"/>
    </source>
</evidence>
<evidence type="ECO:0000256" key="9">
    <source>
        <dbReference type="ARBA" id="ARBA00023136"/>
    </source>
</evidence>
<comment type="similarity">
    <text evidence="10">Belongs to the glycosyltransferase 22 family. PIGZ subfamily.</text>
</comment>
<dbReference type="AlphaFoldDB" id="S8FEI1"/>
<keyword evidence="7 11" id="KW-0256">Endoplasmic reticulum</keyword>
<dbReference type="FunCoup" id="S8FEI1">
    <property type="interactions" value="94"/>
</dbReference>
<dbReference type="GO" id="GO:0005789">
    <property type="term" value="C:endoplasmic reticulum membrane"/>
    <property type="evidence" value="ECO:0007669"/>
    <property type="project" value="UniProtKB-SubCell"/>
</dbReference>
<evidence type="ECO:0000256" key="2">
    <source>
        <dbReference type="ARBA" id="ARBA00004687"/>
    </source>
</evidence>
<accession>S8FEI1</accession>
<evidence type="ECO:0000256" key="3">
    <source>
        <dbReference type="ARBA" id="ARBA00022502"/>
    </source>
</evidence>
<comment type="subcellular location">
    <subcellularLocation>
        <location evidence="1 11">Endoplasmic reticulum membrane</location>
        <topology evidence="1 11">Multi-pass membrane protein</topology>
    </subcellularLocation>
</comment>
<keyword evidence="13" id="KW-1185">Reference proteome</keyword>
<gene>
    <name evidence="12" type="ORF">FOMPIDRAFT_126239</name>
</gene>
<dbReference type="EC" id="2.4.1.-" evidence="11"/>
<keyword evidence="9 11" id="KW-0472">Membrane</keyword>
<feature type="transmembrane region" description="Helical" evidence="11">
    <location>
        <begin position="130"/>
        <end position="149"/>
    </location>
</feature>
<reference evidence="12 13" key="1">
    <citation type="journal article" date="2012" name="Science">
        <title>The Paleozoic origin of enzymatic lignin decomposition reconstructed from 31 fungal genomes.</title>
        <authorList>
            <person name="Floudas D."/>
            <person name="Binder M."/>
            <person name="Riley R."/>
            <person name="Barry K."/>
            <person name="Blanchette R.A."/>
            <person name="Henrissat B."/>
            <person name="Martinez A.T."/>
            <person name="Otillar R."/>
            <person name="Spatafora J.W."/>
            <person name="Yadav J.S."/>
            <person name="Aerts A."/>
            <person name="Benoit I."/>
            <person name="Boyd A."/>
            <person name="Carlson A."/>
            <person name="Copeland A."/>
            <person name="Coutinho P.M."/>
            <person name="de Vries R.P."/>
            <person name="Ferreira P."/>
            <person name="Findley K."/>
            <person name="Foster B."/>
            <person name="Gaskell J."/>
            <person name="Glotzer D."/>
            <person name="Gorecki P."/>
            <person name="Heitman J."/>
            <person name="Hesse C."/>
            <person name="Hori C."/>
            <person name="Igarashi K."/>
            <person name="Jurgens J.A."/>
            <person name="Kallen N."/>
            <person name="Kersten P."/>
            <person name="Kohler A."/>
            <person name="Kuees U."/>
            <person name="Kumar T.K.A."/>
            <person name="Kuo A."/>
            <person name="LaButti K."/>
            <person name="Larrondo L.F."/>
            <person name="Lindquist E."/>
            <person name="Ling A."/>
            <person name="Lombard V."/>
            <person name="Lucas S."/>
            <person name="Lundell T."/>
            <person name="Martin R."/>
            <person name="McLaughlin D.J."/>
            <person name="Morgenstern I."/>
            <person name="Morin E."/>
            <person name="Murat C."/>
            <person name="Nagy L.G."/>
            <person name="Nolan M."/>
            <person name="Ohm R.A."/>
            <person name="Patyshakuliyeva A."/>
            <person name="Rokas A."/>
            <person name="Ruiz-Duenas F.J."/>
            <person name="Sabat G."/>
            <person name="Salamov A."/>
            <person name="Samejima M."/>
            <person name="Schmutz J."/>
            <person name="Slot J.C."/>
            <person name="St John F."/>
            <person name="Stenlid J."/>
            <person name="Sun H."/>
            <person name="Sun S."/>
            <person name="Syed K."/>
            <person name="Tsang A."/>
            <person name="Wiebenga A."/>
            <person name="Young D."/>
            <person name="Pisabarro A."/>
            <person name="Eastwood D.C."/>
            <person name="Martin F."/>
            <person name="Cullen D."/>
            <person name="Grigoriev I.V."/>
            <person name="Hibbett D.S."/>
        </authorList>
    </citation>
    <scope>NUCLEOTIDE SEQUENCE</scope>
    <source>
        <strain evidence="13">FP-58527</strain>
    </source>
</reference>
<evidence type="ECO:0000256" key="6">
    <source>
        <dbReference type="ARBA" id="ARBA00022692"/>
    </source>
</evidence>
<dbReference type="STRING" id="743788.S8FEI1"/>
<keyword evidence="3" id="KW-0337">GPI-anchor biosynthesis</keyword>
<evidence type="ECO:0000256" key="4">
    <source>
        <dbReference type="ARBA" id="ARBA00022676"/>
    </source>
</evidence>
<keyword evidence="6 11" id="KW-0812">Transmembrane</keyword>
<dbReference type="PANTHER" id="PTHR22760:SF3">
    <property type="entry name" value="GPI MANNOSYLTRANSFERASE 4"/>
    <property type="match status" value="1"/>
</dbReference>